<dbReference type="Pfam" id="PF01661">
    <property type="entry name" value="Macro"/>
    <property type="match status" value="1"/>
</dbReference>
<dbReference type="EMBL" id="CP011125">
    <property type="protein sequence ID" value="AKF10792.1"/>
    <property type="molecule type" value="Genomic_DNA"/>
</dbReference>
<dbReference type="OrthoDB" id="9780211at2"/>
<feature type="domain" description="Macro" evidence="1">
    <location>
        <begin position="16"/>
        <end position="198"/>
    </location>
</feature>
<proteinExistence type="predicted"/>
<dbReference type="Proteomes" id="UP000034883">
    <property type="component" value="Chromosome"/>
</dbReference>
<dbReference type="PROSITE" id="PS51154">
    <property type="entry name" value="MACRO"/>
    <property type="match status" value="1"/>
</dbReference>
<dbReference type="InterPro" id="IPR043472">
    <property type="entry name" value="Macro_dom-like"/>
</dbReference>
<dbReference type="KEGG" id="samy:DB32_007941"/>
<dbReference type="AlphaFoldDB" id="A0A0F6W9G3"/>
<gene>
    <name evidence="2" type="ORF">DB32_007941</name>
</gene>
<sequence length="198" mass="21757">MLPSTILLVDHHAPLVQAWQRAFEDVEGVRVSAGDFFAHDADAMVSPANSFGIMDGGIDRAIRDQLGHDVQRALQQRIVERHHGELHVGQAEIVETGHARWPWLVAAPTMRAPESIASTVNAYVAFRAILLAVRAHNEASPSRAIDTLLCPGLGTGIGAMDPERCAVQMRMAHRQVHEPARIPSFDRIHAIHRALRTS</sequence>
<dbReference type="STRING" id="927083.DB32_007941"/>
<evidence type="ECO:0000313" key="3">
    <source>
        <dbReference type="Proteomes" id="UP000034883"/>
    </source>
</evidence>
<evidence type="ECO:0000313" key="2">
    <source>
        <dbReference type="EMBL" id="AKF10792.1"/>
    </source>
</evidence>
<evidence type="ECO:0000259" key="1">
    <source>
        <dbReference type="PROSITE" id="PS51154"/>
    </source>
</evidence>
<dbReference type="SMART" id="SM00506">
    <property type="entry name" value="A1pp"/>
    <property type="match status" value="1"/>
</dbReference>
<accession>A0A0F6W9G3</accession>
<dbReference type="InterPro" id="IPR002589">
    <property type="entry name" value="Macro_dom"/>
</dbReference>
<dbReference type="RefSeq" id="WP_053237726.1">
    <property type="nucleotide sequence ID" value="NZ_CP011125.1"/>
</dbReference>
<dbReference type="SUPFAM" id="SSF52949">
    <property type="entry name" value="Macro domain-like"/>
    <property type="match status" value="1"/>
</dbReference>
<reference evidence="2 3" key="1">
    <citation type="submission" date="2015-03" db="EMBL/GenBank/DDBJ databases">
        <title>Genome assembly of Sandaracinus amylolyticus DSM 53668.</title>
        <authorList>
            <person name="Sharma G."/>
            <person name="Subramanian S."/>
        </authorList>
    </citation>
    <scope>NUCLEOTIDE SEQUENCE [LARGE SCALE GENOMIC DNA]</scope>
    <source>
        <strain evidence="2 3">DSM 53668</strain>
    </source>
</reference>
<name>A0A0F6W9G3_9BACT</name>
<protein>
    <submittedName>
        <fullName evidence="2">Phage tail assembly-like protein</fullName>
    </submittedName>
</protein>
<organism evidence="2 3">
    <name type="scientific">Sandaracinus amylolyticus</name>
    <dbReference type="NCBI Taxonomy" id="927083"/>
    <lineage>
        <taxon>Bacteria</taxon>
        <taxon>Pseudomonadati</taxon>
        <taxon>Myxococcota</taxon>
        <taxon>Polyangia</taxon>
        <taxon>Polyangiales</taxon>
        <taxon>Sandaracinaceae</taxon>
        <taxon>Sandaracinus</taxon>
    </lineage>
</organism>
<keyword evidence="3" id="KW-1185">Reference proteome</keyword>
<dbReference type="Gene3D" id="3.40.220.10">
    <property type="entry name" value="Leucine Aminopeptidase, subunit E, domain 1"/>
    <property type="match status" value="1"/>
</dbReference>